<evidence type="ECO:0000313" key="2">
    <source>
        <dbReference type="Proteomes" id="UP000008549"/>
    </source>
</evidence>
<dbReference type="InParanoid" id="B6IMA9"/>
<organism evidence="1 2">
    <name type="scientific">Caenorhabditis briggsae</name>
    <dbReference type="NCBI Taxonomy" id="6238"/>
    <lineage>
        <taxon>Eukaryota</taxon>
        <taxon>Metazoa</taxon>
        <taxon>Ecdysozoa</taxon>
        <taxon>Nematoda</taxon>
        <taxon>Chromadorea</taxon>
        <taxon>Rhabditida</taxon>
        <taxon>Rhabditina</taxon>
        <taxon>Rhabditomorpha</taxon>
        <taxon>Rhabditoidea</taxon>
        <taxon>Rhabditidae</taxon>
        <taxon>Peloderinae</taxon>
        <taxon>Caenorhabditis</taxon>
    </lineage>
</organism>
<evidence type="ECO:0000313" key="1">
    <source>
        <dbReference type="EMBL" id="CAS01039.1"/>
    </source>
</evidence>
<dbReference type="Proteomes" id="UP000008549">
    <property type="component" value="Unassembled WGS sequence"/>
</dbReference>
<name>B6IMA9_CAEBR</name>
<sequence>MCLRFDERSHSSEL</sequence>
<accession>B6IMA9</accession>
<reference evidence="1 2" key="2">
    <citation type="journal article" date="2011" name="PLoS Genet.">
        <title>Caenorhabditis briggsae recombinant inbred line genotypes reveal inter-strain incompatibility and the evolution of recombination.</title>
        <authorList>
            <person name="Ross J.A."/>
            <person name="Koboldt D.C."/>
            <person name="Staisch J.E."/>
            <person name="Chamberlin H.M."/>
            <person name="Gupta B.P."/>
            <person name="Miller R.D."/>
            <person name="Baird S.E."/>
            <person name="Haag E.S."/>
        </authorList>
    </citation>
    <scope>NUCLEOTIDE SEQUENCE [LARGE SCALE GENOMIC DNA]</scope>
    <source>
        <strain evidence="1 2">AF16</strain>
    </source>
</reference>
<dbReference type="CTD" id="68918505"/>
<dbReference type="EMBL" id="HE601533">
    <property type="protein sequence ID" value="CAS01039.1"/>
    <property type="molecule type" value="Genomic_DNA"/>
</dbReference>
<proteinExistence type="predicted"/>
<protein>
    <submittedName>
        <fullName evidence="1">Protein CBG27045</fullName>
    </submittedName>
</protein>
<reference evidence="1 2" key="1">
    <citation type="journal article" date="2003" name="PLoS Biol.">
        <title>The genome sequence of Caenorhabditis briggsae: a platform for comparative genomics.</title>
        <authorList>
            <person name="Stein L.D."/>
            <person name="Bao Z."/>
            <person name="Blasiar D."/>
            <person name="Blumenthal T."/>
            <person name="Brent M.R."/>
            <person name="Chen N."/>
            <person name="Chinwalla A."/>
            <person name="Clarke L."/>
            <person name="Clee C."/>
            <person name="Coghlan A."/>
            <person name="Coulson A."/>
            <person name="D'Eustachio P."/>
            <person name="Fitch D.H."/>
            <person name="Fulton L.A."/>
            <person name="Fulton R.E."/>
            <person name="Griffiths-Jones S."/>
            <person name="Harris T.W."/>
            <person name="Hillier L.W."/>
            <person name="Kamath R."/>
            <person name="Kuwabara P.E."/>
            <person name="Mardis E.R."/>
            <person name="Marra M.A."/>
            <person name="Miner T.L."/>
            <person name="Minx P."/>
            <person name="Mullikin J.C."/>
            <person name="Plumb R.W."/>
            <person name="Rogers J."/>
            <person name="Schein J.E."/>
            <person name="Sohrmann M."/>
            <person name="Spieth J."/>
            <person name="Stajich J.E."/>
            <person name="Wei C."/>
            <person name="Willey D."/>
            <person name="Wilson R.K."/>
            <person name="Durbin R."/>
            <person name="Waterston R.H."/>
        </authorList>
    </citation>
    <scope>NUCLEOTIDE SEQUENCE [LARGE SCALE GENOMIC DNA]</scope>
    <source>
        <strain evidence="1 2">AF16</strain>
    </source>
</reference>
<dbReference type="KEGG" id="cbr:CBG_27045"/>
<dbReference type="GeneID" id="68918505"/>
<dbReference type="RefSeq" id="XP_045100596.1">
    <property type="nucleotide sequence ID" value="XM_045237462.1"/>
</dbReference>
<gene>
    <name evidence="1" type="ORF">CBG27045</name>
    <name evidence="1" type="ORF">CBG_27045</name>
</gene>
<keyword evidence="2" id="KW-1185">Reference proteome</keyword>